<comment type="caution">
    <text evidence="2">The sequence shown here is derived from an EMBL/GenBank/DDBJ whole genome shotgun (WGS) entry which is preliminary data.</text>
</comment>
<keyword evidence="3" id="KW-1185">Reference proteome</keyword>
<feature type="transmembrane region" description="Helical" evidence="1">
    <location>
        <begin position="127"/>
        <end position="148"/>
    </location>
</feature>
<dbReference type="Pfam" id="PF13795">
    <property type="entry name" value="HupE_UreJ_2"/>
    <property type="match status" value="1"/>
</dbReference>
<protein>
    <submittedName>
        <fullName evidence="2">Membrane protein</fullName>
    </submittedName>
</protein>
<feature type="transmembrane region" description="Helical" evidence="1">
    <location>
        <begin position="154"/>
        <end position="180"/>
    </location>
</feature>
<keyword evidence="1" id="KW-0472">Membrane</keyword>
<name>A0A917LRG6_9GAMM</name>
<dbReference type="EMBL" id="BMIY01000003">
    <property type="protein sequence ID" value="GGG52336.1"/>
    <property type="molecule type" value="Genomic_DNA"/>
</dbReference>
<keyword evidence="1" id="KW-1133">Transmembrane helix</keyword>
<dbReference type="InterPro" id="IPR032809">
    <property type="entry name" value="Put_HupE_UreJ"/>
</dbReference>
<evidence type="ECO:0000313" key="3">
    <source>
        <dbReference type="Proteomes" id="UP000627715"/>
    </source>
</evidence>
<evidence type="ECO:0000313" key="2">
    <source>
        <dbReference type="EMBL" id="GGG52336.1"/>
    </source>
</evidence>
<accession>A0A917LRG6</accession>
<organism evidence="2 3">
    <name type="scientific">Pseudohongiella nitratireducens</name>
    <dbReference type="NCBI Taxonomy" id="1768907"/>
    <lineage>
        <taxon>Bacteria</taxon>
        <taxon>Pseudomonadati</taxon>
        <taxon>Pseudomonadota</taxon>
        <taxon>Gammaproteobacteria</taxon>
        <taxon>Pseudomonadales</taxon>
        <taxon>Pseudohongiellaceae</taxon>
        <taxon>Pseudohongiella</taxon>
    </lineage>
</organism>
<gene>
    <name evidence="2" type="ORF">GCM10011403_06930</name>
</gene>
<dbReference type="AlphaFoldDB" id="A0A917LRG6"/>
<reference evidence="2" key="2">
    <citation type="submission" date="2020-09" db="EMBL/GenBank/DDBJ databases">
        <authorList>
            <person name="Sun Q."/>
            <person name="Zhou Y."/>
        </authorList>
    </citation>
    <scope>NUCLEOTIDE SEQUENCE</scope>
    <source>
        <strain evidence="2">CGMCC 1.15425</strain>
    </source>
</reference>
<proteinExistence type="predicted"/>
<evidence type="ECO:0000256" key="1">
    <source>
        <dbReference type="SAM" id="Phobius"/>
    </source>
</evidence>
<feature type="transmembrane region" description="Helical" evidence="1">
    <location>
        <begin position="192"/>
        <end position="213"/>
    </location>
</feature>
<reference evidence="2" key="1">
    <citation type="journal article" date="2014" name="Int. J. Syst. Evol. Microbiol.">
        <title>Complete genome sequence of Corynebacterium casei LMG S-19264T (=DSM 44701T), isolated from a smear-ripened cheese.</title>
        <authorList>
            <consortium name="US DOE Joint Genome Institute (JGI-PGF)"/>
            <person name="Walter F."/>
            <person name="Albersmeier A."/>
            <person name="Kalinowski J."/>
            <person name="Ruckert C."/>
        </authorList>
    </citation>
    <scope>NUCLEOTIDE SEQUENCE</scope>
    <source>
        <strain evidence="2">CGMCC 1.15425</strain>
    </source>
</reference>
<dbReference type="Proteomes" id="UP000627715">
    <property type="component" value="Unassembled WGS sequence"/>
</dbReference>
<sequence length="219" mass="23561">MFGLFLFCGSATAHDLTGGDANFVGNNSGAAIAPFIYLGAKHMITGYDHILYLAGVIFFLRHLKHVVQFVTLFAVGHSLTLILAVAANWHVSEVLIDGIIALSVVYKALENMGGLDGLGRWKPDSRVAVFVFGLFHGLGLATSLQAMAPAEDGLLINLLSFNIGVEIGQLLALSLLFLLFTLLRRQSTFERYAFASNTVIMCAGFIFLLIQIGNGLIAV</sequence>
<keyword evidence="1" id="KW-0812">Transmembrane</keyword>